<dbReference type="OrthoDB" id="4356069at2759"/>
<feature type="compositionally biased region" description="Basic and acidic residues" evidence="1">
    <location>
        <begin position="472"/>
        <end position="487"/>
    </location>
</feature>
<keyword evidence="2" id="KW-0472">Membrane</keyword>
<evidence type="ECO:0000256" key="1">
    <source>
        <dbReference type="SAM" id="MobiDB-lite"/>
    </source>
</evidence>
<name>A0A1S9DYY0_ASPOZ</name>
<feature type="transmembrane region" description="Helical" evidence="2">
    <location>
        <begin position="22"/>
        <end position="45"/>
    </location>
</feature>
<sequence>MFLPLCRRSLVTRSSDPATDQIIIGVVLGCVAAIAITAGILFFLLKKRRWDRIRQYEEDMLVMQAPMGYTPQGCPSGSQGIERPRPYSSMYSYSQPREQNHTHPRGRLSRDTPPPAYTTIPAYDPSKYQAISQLPPSVKINRPTQVDPVVIGMDALHLPCEVMLHRLRSRGRRTYKRQGLVQHPCSQAIAAVGSLSARQCDVGHEAPRQAKTHAGLHDIHVVVGDGRRKMTAPHDQPSFPEPVTIVSRCAVFEDPSVTKGDRSVALHLLVLCQPPLEGDRGGANQTAGPKTRPLLAPNLPWNPPVDGLSFRKAFPLPPVQRDMQLSFDGRRKRKLSSELHSRWGDVAITYPNAGSWSQYEQSPVGTPNSIPVKMLDHCRRHGSLDSLDRHGHTSALPSGNFKERTSSTDSAMTMPTGHYDAKLRGRSKKKAPPPSPIVGHKAHPTVRDGFDESSADEEEDSISGLHSPKGRYPRDRSRTESREDSDAYSRASKSPPLSVTSRMRHFSLRSTTTEPTASIPATSSSRHTSYTSSIPSVPSEDPRLGHRPSPRDTKFMHRPKPAPVAEQELVPSYDDLYG</sequence>
<comment type="caution">
    <text evidence="3">The sequence shown here is derived from an EMBL/GenBank/DDBJ whole genome shotgun (WGS) entry which is preliminary data.</text>
</comment>
<reference evidence="3 4" key="1">
    <citation type="submission" date="2016-10" db="EMBL/GenBank/DDBJ databases">
        <title>Genome sequencing of Aspergillus oryzae BCC7051.</title>
        <authorList>
            <person name="Thammarongtham C."/>
            <person name="Vorapreeda T."/>
            <person name="Nookaew I."/>
            <person name="Srisuk T."/>
            <person name="Land M."/>
            <person name="Jeennor S."/>
            <person name="Laoteng K."/>
        </authorList>
    </citation>
    <scope>NUCLEOTIDE SEQUENCE [LARGE SCALE GENOMIC DNA]</scope>
    <source>
        <strain evidence="3 4">BCC7051</strain>
    </source>
</reference>
<feature type="compositionally biased region" description="Polar residues" evidence="1">
    <location>
        <begin position="491"/>
        <end position="501"/>
    </location>
</feature>
<protein>
    <submittedName>
        <fullName evidence="3">Uncharacterized protein</fullName>
    </submittedName>
</protein>
<evidence type="ECO:0000313" key="3">
    <source>
        <dbReference type="EMBL" id="OOO14260.1"/>
    </source>
</evidence>
<evidence type="ECO:0000313" key="4">
    <source>
        <dbReference type="Proteomes" id="UP000190312"/>
    </source>
</evidence>
<accession>A0A1S9DYY0</accession>
<dbReference type="VEuPathDB" id="FungiDB:AO090023000720"/>
<feature type="compositionally biased region" description="Acidic residues" evidence="1">
    <location>
        <begin position="451"/>
        <end position="461"/>
    </location>
</feature>
<feature type="region of interest" description="Disordered" evidence="1">
    <location>
        <begin position="72"/>
        <end position="122"/>
    </location>
</feature>
<keyword evidence="2" id="KW-0812">Transmembrane</keyword>
<dbReference type="AlphaFoldDB" id="A0A1S9DYY0"/>
<dbReference type="VEuPathDB" id="FungiDB:AO090023000721"/>
<feature type="region of interest" description="Disordered" evidence="1">
    <location>
        <begin position="383"/>
        <end position="578"/>
    </location>
</feature>
<dbReference type="eggNOG" id="ENOG502RNW7">
    <property type="taxonomic scope" value="Eukaryota"/>
</dbReference>
<keyword evidence="2" id="KW-1133">Transmembrane helix</keyword>
<feature type="compositionally biased region" description="Low complexity" evidence="1">
    <location>
        <begin position="522"/>
        <end position="536"/>
    </location>
</feature>
<organism evidence="3 4">
    <name type="scientific">Aspergillus oryzae</name>
    <name type="common">Yellow koji mold</name>
    <dbReference type="NCBI Taxonomy" id="5062"/>
    <lineage>
        <taxon>Eukaryota</taxon>
        <taxon>Fungi</taxon>
        <taxon>Dikarya</taxon>
        <taxon>Ascomycota</taxon>
        <taxon>Pezizomycotina</taxon>
        <taxon>Eurotiomycetes</taxon>
        <taxon>Eurotiomycetidae</taxon>
        <taxon>Eurotiales</taxon>
        <taxon>Aspergillaceae</taxon>
        <taxon>Aspergillus</taxon>
        <taxon>Aspergillus subgen. Circumdati</taxon>
    </lineage>
</organism>
<dbReference type="EMBL" id="MKZY01000001">
    <property type="protein sequence ID" value="OOO14260.1"/>
    <property type="molecule type" value="Genomic_DNA"/>
</dbReference>
<feature type="compositionally biased region" description="Basic and acidic residues" evidence="1">
    <location>
        <begin position="540"/>
        <end position="555"/>
    </location>
</feature>
<feature type="compositionally biased region" description="Polar residues" evidence="1">
    <location>
        <begin position="508"/>
        <end position="521"/>
    </location>
</feature>
<dbReference type="Proteomes" id="UP000190312">
    <property type="component" value="Unassembled WGS sequence"/>
</dbReference>
<gene>
    <name evidence="3" type="ORF">OAory_01028550</name>
</gene>
<evidence type="ECO:0000256" key="2">
    <source>
        <dbReference type="SAM" id="Phobius"/>
    </source>
</evidence>
<feature type="compositionally biased region" description="Low complexity" evidence="1">
    <location>
        <begin position="86"/>
        <end position="97"/>
    </location>
</feature>
<proteinExistence type="predicted"/>